<gene>
    <name evidence="3" type="ORF">Lwal_1964</name>
</gene>
<dbReference type="OrthoDB" id="5647295at2"/>
<evidence type="ECO:0000256" key="1">
    <source>
        <dbReference type="SAM" id="Coils"/>
    </source>
</evidence>
<name>A0A0W1A803_9GAMM</name>
<dbReference type="SUPFAM" id="SSF48403">
    <property type="entry name" value="Ankyrin repeat"/>
    <property type="match status" value="2"/>
</dbReference>
<keyword evidence="4" id="KW-1185">Reference proteome</keyword>
<keyword evidence="1" id="KW-0175">Coiled coil</keyword>
<evidence type="ECO:0000256" key="2">
    <source>
        <dbReference type="SAM" id="MobiDB-lite"/>
    </source>
</evidence>
<feature type="compositionally biased region" description="Low complexity" evidence="2">
    <location>
        <begin position="1471"/>
        <end position="1484"/>
    </location>
</feature>
<proteinExistence type="predicted"/>
<feature type="coiled-coil region" evidence="1">
    <location>
        <begin position="1225"/>
        <end position="1252"/>
    </location>
</feature>
<protein>
    <submittedName>
        <fullName evidence="3">Ankyrin repeat-containing protein</fullName>
    </submittedName>
</protein>
<evidence type="ECO:0000313" key="3">
    <source>
        <dbReference type="EMBL" id="KTD77187.1"/>
    </source>
</evidence>
<dbReference type="RefSeq" id="WP_058480618.1">
    <property type="nucleotide sequence ID" value="NZ_CAAAIQ010000011.1"/>
</dbReference>
<dbReference type="Proteomes" id="UP000054729">
    <property type="component" value="Unassembled WGS sequence"/>
</dbReference>
<sequence>MPAQTKIINSVNKLLSQKDSSLKLNEGGVCGGLASVYIRYCLEGRKSDFFMLSRLLVNPPKDYHYGSGHELDYFIRDIEIEFNRRKYSRGMSYQGDLEDSVLIKGKPIKKEFTLGLVTTKNSWAKILEGIRHNGRACYFRSHNHAIAVEFNNNQFEIFDPNYNEDDPESESPKQANTKSFATAKEVIDELNRQFHYPQDELTGLGIHVYADPEDKQVVTYPNKKQLLANELDTPKKLENKLGVVSKDWTYNSLFFATCINDVDTIEHLFKKEVISTKDMAHLMLMPSNDPFAKSYFKDCKAQNDKLSMMAWALWAGNAALFASFLLDYEKTYLQNSPNEKETFKKYIGNNAYFLSLAAGSGSSDCLQQVINLYKKYGVDSSQFKTTQVGKILGKLTKHGDSKCMEVFATYIKLPKEQLRQAILSAATIDKRSALQFWLGQWKMLGQTTPELLSKQLVEVVTPMNFELLLQAGFTIHSSVTADLLNRRNIQLFRTWAKSTPWKEIIEQIDSNTYVPENIDLFHNEQGISLLHVLSRFKLNKLIKDNFPENAEIDQIELGLKIACETGNRDLVISLSKKGFRLEMSYQINLLKQALDSKNTEVVRAVLASNIDFTEFFNNKDLIKQLIASGEYEFVKKAWGSLSWEQKSSAMTDALSEKNNDLLQFISREKVSGEALVYQYLMTLIKADKESYYPYCVRLAEALSPPTLSRLLVELTQEYEQKLLFRTTRDNPREDRAYKEEIRTEIGHLIHFLQYTIRNHNLHDFAAKLASQVTLTADEQFELFVEANQKGDMKVVEFLISIYPYILQNKDILFRLEEAGHYKVLNKILMTGRSLSPDVYIQLLKRAVAKRNEDLISTLSEYANSAYKIQGSALYQALEEGNVEGILLLIKHGARLNSYPLPNLLFRLAIKQGNTQLLEVIMVHPDFIPYFNEHIVDNIHEAFIDGSSASVTYLFKTVTHELYFEEFMKYAFEHDDLNLFRELQSEPSYKSLSAMQLFKTACQHQSQRIANEILKTPIRFDDRRDMDKMLDSLFGISNESSVGANDIYDIVYKKTLHRLYEFMRDQRYRPFASLHQSIKEVLDDENLKRKGLLRNNLLRRALDDKDPEKVNQFMLQLVEKPKLDKSSLKVFSDNLDNALMINVLFEHYSISDVLEEALIDKNWKLIIGLLKERRGTEIREETLEHLKSAQTSLLQALIVDAQQRFREDPRHYLNQLVSENCPLALAQILKEKKKDIEDAIMDLQDKMERAKIDLKQHFYRFDLRDQLIREHKAFEEIEPKVEGFLSKIAHLQPAEVIQNEIFRNELGEIHGFLSKRQLPVSYFDERWKLTALFDEFQKYQMDHQKLEQERQRKETEERQRKEHEERQRKEHEERQRKEHEERQRKEHEERQRKEHEERQRKENEEHQRKEHEERQRKEHEERLRKESEARERELNVKQELASKTTSTLEENTDEIQAQRPKVPKSEVEMQPLQQSLSSSEEQGQLTKVVELKPNGFERLLKDYIVERNTKDWTYHMLSLFQYTKKDKIDAATLFIDALKSSNVMISTEVRKTLKNGSLGSRIETYIKDHGQDLKQELNSSEDFESIDQVIDFLNQRDPIKALITALNKYKEQRSNDARNMYHFALFPQFTKQEKLTAVNNLIRTLETQSDLLTEYDMSALAQGRLGEAIEGFIKQYNQELADKLGVDEINDLVQLVLARVKPAQFLGELY</sequence>
<dbReference type="EMBL" id="LNZB01000048">
    <property type="protein sequence ID" value="KTD77187.1"/>
    <property type="molecule type" value="Genomic_DNA"/>
</dbReference>
<organism evidence="3 4">
    <name type="scientific">Legionella waltersii</name>
    <dbReference type="NCBI Taxonomy" id="66969"/>
    <lineage>
        <taxon>Bacteria</taxon>
        <taxon>Pseudomonadati</taxon>
        <taxon>Pseudomonadota</taxon>
        <taxon>Gammaproteobacteria</taxon>
        <taxon>Legionellales</taxon>
        <taxon>Legionellaceae</taxon>
        <taxon>Legionella</taxon>
    </lineage>
</organism>
<reference evidence="3 4" key="1">
    <citation type="submission" date="2015-11" db="EMBL/GenBank/DDBJ databases">
        <title>Genomic analysis of 38 Legionella species identifies large and diverse effector repertoires.</title>
        <authorList>
            <person name="Burstein D."/>
            <person name="Amaro F."/>
            <person name="Zusman T."/>
            <person name="Lifshitz Z."/>
            <person name="Cohen O."/>
            <person name="Gilbert J.A."/>
            <person name="Pupko T."/>
            <person name="Shuman H.A."/>
            <person name="Segal G."/>
        </authorList>
    </citation>
    <scope>NUCLEOTIDE SEQUENCE [LARGE SCALE GENOMIC DNA]</scope>
    <source>
        <strain evidence="3 4">ATCC 51914</strain>
    </source>
</reference>
<feature type="region of interest" description="Disordered" evidence="2">
    <location>
        <begin position="1343"/>
        <end position="1485"/>
    </location>
</feature>
<comment type="caution">
    <text evidence="3">The sequence shown here is derived from an EMBL/GenBank/DDBJ whole genome shotgun (WGS) entry which is preliminary data.</text>
</comment>
<dbReference type="PATRIC" id="fig|66969.6.peg.2145"/>
<accession>A0A0W1A803</accession>
<feature type="compositionally biased region" description="Basic and acidic residues" evidence="2">
    <location>
        <begin position="1343"/>
        <end position="1435"/>
    </location>
</feature>
<evidence type="ECO:0000313" key="4">
    <source>
        <dbReference type="Proteomes" id="UP000054729"/>
    </source>
</evidence>
<dbReference type="Gene3D" id="1.25.40.20">
    <property type="entry name" value="Ankyrin repeat-containing domain"/>
    <property type="match status" value="1"/>
</dbReference>
<dbReference type="STRING" id="66969.Lwal_1964"/>
<dbReference type="InterPro" id="IPR036770">
    <property type="entry name" value="Ankyrin_rpt-contain_sf"/>
</dbReference>